<name>A0A0C3EQ95_9AGAM</name>
<dbReference type="Proteomes" id="UP000053989">
    <property type="component" value="Unassembled WGS sequence"/>
</dbReference>
<dbReference type="EMBL" id="KN822005">
    <property type="protein sequence ID" value="KIM70339.1"/>
    <property type="molecule type" value="Genomic_DNA"/>
</dbReference>
<organism evidence="9 10">
    <name type="scientific">Scleroderma citrinum Foug A</name>
    <dbReference type="NCBI Taxonomy" id="1036808"/>
    <lineage>
        <taxon>Eukaryota</taxon>
        <taxon>Fungi</taxon>
        <taxon>Dikarya</taxon>
        <taxon>Basidiomycota</taxon>
        <taxon>Agaricomycotina</taxon>
        <taxon>Agaricomycetes</taxon>
        <taxon>Agaricomycetidae</taxon>
        <taxon>Boletales</taxon>
        <taxon>Sclerodermatineae</taxon>
        <taxon>Sclerodermataceae</taxon>
        <taxon>Scleroderma</taxon>
    </lineage>
</organism>
<accession>A0A0C3EQ95</accession>
<gene>
    <name evidence="9" type="ORF">SCLCIDRAFT_525302</name>
</gene>
<dbReference type="HOGENOM" id="CLU_056776_7_1_1"/>
<dbReference type="InParanoid" id="A0A0C3EQ95"/>
<reference evidence="10" key="2">
    <citation type="submission" date="2015-01" db="EMBL/GenBank/DDBJ databases">
        <title>Evolutionary Origins and Diversification of the Mycorrhizal Mutualists.</title>
        <authorList>
            <consortium name="DOE Joint Genome Institute"/>
            <consortium name="Mycorrhizal Genomics Consortium"/>
            <person name="Kohler A."/>
            <person name="Kuo A."/>
            <person name="Nagy L.G."/>
            <person name="Floudas D."/>
            <person name="Copeland A."/>
            <person name="Barry K.W."/>
            <person name="Cichocki N."/>
            <person name="Veneault-Fourrey C."/>
            <person name="LaButti K."/>
            <person name="Lindquist E.A."/>
            <person name="Lipzen A."/>
            <person name="Lundell T."/>
            <person name="Morin E."/>
            <person name="Murat C."/>
            <person name="Riley R."/>
            <person name="Ohm R."/>
            <person name="Sun H."/>
            <person name="Tunlid A."/>
            <person name="Henrissat B."/>
            <person name="Grigoriev I.V."/>
            <person name="Hibbett D.S."/>
            <person name="Martin F."/>
        </authorList>
    </citation>
    <scope>NUCLEOTIDE SEQUENCE [LARGE SCALE GENOMIC DNA]</scope>
    <source>
        <strain evidence="10">Foug A</strain>
    </source>
</reference>
<dbReference type="PRINTS" id="PR00332">
    <property type="entry name" value="HISTRIAD"/>
</dbReference>
<dbReference type="OrthoDB" id="680339at2759"/>
<dbReference type="AlphaFoldDB" id="A0A0C3EQ95"/>
<dbReference type="InterPro" id="IPR001310">
    <property type="entry name" value="Histidine_triad_HIT"/>
</dbReference>
<evidence type="ECO:0000256" key="4">
    <source>
        <dbReference type="PIRSR" id="PIRSR601310-3"/>
    </source>
</evidence>
<evidence type="ECO:0000256" key="7">
    <source>
        <dbReference type="PROSITE-ProRule" id="PRU00464"/>
    </source>
</evidence>
<evidence type="ECO:0000259" key="8">
    <source>
        <dbReference type="PROSITE" id="PS51084"/>
    </source>
</evidence>
<keyword evidence="1" id="KW-0547">Nucleotide-binding</keyword>
<feature type="site" description="Important for induction of apoptosis" evidence="6">
    <location>
        <position position="118"/>
    </location>
</feature>
<feature type="domain" description="HIT" evidence="8">
    <location>
        <begin position="3"/>
        <end position="111"/>
    </location>
</feature>
<dbReference type="PANTHER" id="PTHR46243:SF1">
    <property type="entry name" value="BIS(5'-ADENOSYL)-TRIPHOSPHATASE"/>
    <property type="match status" value="1"/>
</dbReference>
<dbReference type="PROSITE" id="PS00892">
    <property type="entry name" value="HIT_1"/>
    <property type="match status" value="1"/>
</dbReference>
<sequence length="176" mass="19348">MSAPLLFSTIEVSRQAFYRTTLSYAIVNIKPIVPGHVLVIPTRVVPRLADLTGPELASIMTSVQTVGKAIEKAYGGDALTVACQDGKAAGQSIPHVHFHILPRKSRGDLFSQRMDGIYPALEKSEASLPKDLVVSSGGREEYEPLRVDADENRPARTTEDMEKEAIWLKSLFDKQD</sequence>
<dbReference type="Gene3D" id="3.30.428.10">
    <property type="entry name" value="HIT-like"/>
    <property type="match status" value="1"/>
</dbReference>
<dbReference type="SUPFAM" id="SSF54197">
    <property type="entry name" value="HIT-like"/>
    <property type="match status" value="1"/>
</dbReference>
<dbReference type="GO" id="GO:0016787">
    <property type="term" value="F:hydrolase activity"/>
    <property type="evidence" value="ECO:0007669"/>
    <property type="project" value="UniProtKB-KW"/>
</dbReference>
<evidence type="ECO:0000256" key="3">
    <source>
        <dbReference type="PIRSR" id="PIRSR601310-1"/>
    </source>
</evidence>
<dbReference type="FunCoup" id="A0A0C3EQ95">
    <property type="interactions" value="83"/>
</dbReference>
<dbReference type="PROSITE" id="PS51084">
    <property type="entry name" value="HIT_2"/>
    <property type="match status" value="1"/>
</dbReference>
<feature type="binding site" evidence="5">
    <location>
        <position position="28"/>
    </location>
    <ligand>
        <name>substrate</name>
    </ligand>
</feature>
<keyword evidence="2" id="KW-0378">Hydrolase</keyword>
<reference evidence="9 10" key="1">
    <citation type="submission" date="2014-04" db="EMBL/GenBank/DDBJ databases">
        <authorList>
            <consortium name="DOE Joint Genome Institute"/>
            <person name="Kuo A."/>
            <person name="Kohler A."/>
            <person name="Nagy L.G."/>
            <person name="Floudas D."/>
            <person name="Copeland A."/>
            <person name="Barry K.W."/>
            <person name="Cichocki N."/>
            <person name="Veneault-Fourrey C."/>
            <person name="LaButti K."/>
            <person name="Lindquist E.A."/>
            <person name="Lipzen A."/>
            <person name="Lundell T."/>
            <person name="Morin E."/>
            <person name="Murat C."/>
            <person name="Sun H."/>
            <person name="Tunlid A."/>
            <person name="Henrissat B."/>
            <person name="Grigoriev I.V."/>
            <person name="Hibbett D.S."/>
            <person name="Martin F."/>
            <person name="Nordberg H.P."/>
            <person name="Cantor M.N."/>
            <person name="Hua S.X."/>
        </authorList>
    </citation>
    <scope>NUCLEOTIDE SEQUENCE [LARGE SCALE GENOMIC DNA]</scope>
    <source>
        <strain evidence="9 10">Foug A</strain>
    </source>
</reference>
<evidence type="ECO:0000313" key="9">
    <source>
        <dbReference type="EMBL" id="KIM70339.1"/>
    </source>
</evidence>
<dbReference type="STRING" id="1036808.A0A0C3EQ95"/>
<evidence type="ECO:0000256" key="6">
    <source>
        <dbReference type="PIRSR" id="PIRSR639383-3"/>
    </source>
</evidence>
<feature type="binding site" evidence="5">
    <location>
        <position position="99"/>
    </location>
    <ligand>
        <name>substrate</name>
    </ligand>
</feature>
<dbReference type="InterPro" id="IPR036265">
    <property type="entry name" value="HIT-like_sf"/>
</dbReference>
<feature type="active site" description="Tele-AMP-histidine intermediate" evidence="3">
    <location>
        <position position="97"/>
    </location>
</feature>
<dbReference type="PANTHER" id="PTHR46243">
    <property type="entry name" value="BIS(5'-ADENOSYL)-TRIPHOSPHATASE"/>
    <property type="match status" value="1"/>
</dbReference>
<dbReference type="Pfam" id="PF01230">
    <property type="entry name" value="HIT"/>
    <property type="match status" value="1"/>
</dbReference>
<evidence type="ECO:0000256" key="2">
    <source>
        <dbReference type="ARBA" id="ARBA00022801"/>
    </source>
</evidence>
<dbReference type="InterPro" id="IPR051884">
    <property type="entry name" value="Bis(5'-adenosyl)-TPase_reg"/>
</dbReference>
<proteinExistence type="predicted"/>
<evidence type="ECO:0000313" key="10">
    <source>
        <dbReference type="Proteomes" id="UP000053989"/>
    </source>
</evidence>
<dbReference type="GO" id="GO:0000166">
    <property type="term" value="F:nucleotide binding"/>
    <property type="evidence" value="ECO:0007669"/>
    <property type="project" value="UniProtKB-KW"/>
</dbReference>
<protein>
    <recommendedName>
        <fullName evidence="8">HIT domain-containing protein</fullName>
    </recommendedName>
</protein>
<feature type="short sequence motif" description="Histidine triad motif" evidence="4 7">
    <location>
        <begin position="95"/>
        <end position="99"/>
    </location>
</feature>
<keyword evidence="10" id="KW-1185">Reference proteome</keyword>
<evidence type="ECO:0000256" key="5">
    <source>
        <dbReference type="PIRSR" id="PIRSR639383-2"/>
    </source>
</evidence>
<dbReference type="InterPro" id="IPR011146">
    <property type="entry name" value="HIT-like"/>
</dbReference>
<dbReference type="FunFam" id="3.30.428.10:FF:000011">
    <property type="entry name" value="Fragile histidine triad"/>
    <property type="match status" value="1"/>
</dbReference>
<dbReference type="CDD" id="cd01275">
    <property type="entry name" value="FHIT"/>
    <property type="match status" value="1"/>
</dbReference>
<dbReference type="InterPro" id="IPR019808">
    <property type="entry name" value="Histidine_triad_CS"/>
</dbReference>
<dbReference type="InterPro" id="IPR039383">
    <property type="entry name" value="FHIT"/>
</dbReference>
<evidence type="ECO:0000256" key="1">
    <source>
        <dbReference type="ARBA" id="ARBA00022741"/>
    </source>
</evidence>
<feature type="binding site" evidence="5">
    <location>
        <position position="84"/>
    </location>
    <ligand>
        <name>substrate</name>
    </ligand>
</feature>